<sequence>MTVRLPELFVARMRTLLGDEFDDWLASYAAPRRYGLRVNTLKTDGESYRMRSPLSAGLKPVPWAEAGYYYSEEDRPGKHPHYHAGLYYIQEPSAMAPAELLNVQPGHRVLDLCAAPGGKSSQIAAKLKGHGLLVANDNARERTKALARNLELAGVRNAVVLNEEPERLVPVFRAFFDRILVDAPCSGEGMFRKDESMIADWLRHPAAHWTSMQREILRHAAEMLAPGGVLVYSTCTFSPEENEERIAELLAERPDFEVVPVPPAHGWAPGRPDWVSLEGIEHRHVEAVAGTVRLWPHRIEGEGHYAAVLRRQGGDSPGLNVGVAPQDPAETSGSGKPDRPRLKTRPNAGRRGNGGKAGKRGHAMSGQEADPTEVWRSFRAEVLPGLGDLPGRLIAVGEKLYAQPAGVPDLSGLRVVRHGWLLGEARRGRFAPSQALAMGLAAEDAARRVEYGADEPEALKYLKGETLPLEPERLNLRPVEDGRQPDEAGYALVCIDGYPVGWGKLRDGLLINERAPGWRWM</sequence>
<evidence type="ECO:0000259" key="9">
    <source>
        <dbReference type="PROSITE" id="PS51686"/>
    </source>
</evidence>
<proteinExistence type="inferred from homology"/>
<dbReference type="Gene3D" id="3.30.70.1170">
    <property type="entry name" value="Sun protein, domain 3"/>
    <property type="match status" value="1"/>
</dbReference>
<dbReference type="InterPro" id="IPR029063">
    <property type="entry name" value="SAM-dependent_MTases_sf"/>
</dbReference>
<dbReference type="SUPFAM" id="SSF53335">
    <property type="entry name" value="S-adenosyl-L-methionine-dependent methyltransferases"/>
    <property type="match status" value="1"/>
</dbReference>
<dbReference type="InterPro" id="IPR023267">
    <property type="entry name" value="RCMT"/>
</dbReference>
<reference evidence="11" key="1">
    <citation type="submission" date="2012-01" db="EMBL/GenBank/DDBJ databases">
        <title>Complete sequence of chromosome of Thermobacillus composti KWC4.</title>
        <authorList>
            <person name="Lucas S."/>
            <person name="Han J."/>
            <person name="Lapidus A."/>
            <person name="Cheng J.-F."/>
            <person name="Goodwin L."/>
            <person name="Pitluck S."/>
            <person name="Peters L."/>
            <person name="Ovchinnikova G."/>
            <person name="Teshima H."/>
            <person name="Detter J.C."/>
            <person name="Han C."/>
            <person name="Tapia R."/>
            <person name="Land M."/>
            <person name="Hauser L."/>
            <person name="Kyrpides N."/>
            <person name="Ivanova N."/>
            <person name="Pagani I."/>
            <person name="Anderson I."/>
            <person name="Woyke T."/>
        </authorList>
    </citation>
    <scope>NUCLEOTIDE SEQUENCE [LARGE SCALE GENOMIC DNA]</scope>
    <source>
        <strain evidence="11">DSM 18247 / JCM 13945 / KWC4</strain>
    </source>
</reference>
<keyword evidence="5 7" id="KW-0949">S-adenosyl-L-methionine</keyword>
<dbReference type="Pfam" id="PF17126">
    <property type="entry name" value="RsmF_methylt_CI"/>
    <property type="match status" value="1"/>
</dbReference>
<dbReference type="InterPro" id="IPR031340">
    <property type="entry name" value="RsmF_methylt_CI"/>
</dbReference>
<evidence type="ECO:0000256" key="2">
    <source>
        <dbReference type="ARBA" id="ARBA00022490"/>
    </source>
</evidence>
<feature type="region of interest" description="Disordered" evidence="8">
    <location>
        <begin position="316"/>
        <end position="371"/>
    </location>
</feature>
<dbReference type="PROSITE" id="PS51686">
    <property type="entry name" value="SAM_MT_RSMB_NOP"/>
    <property type="match status" value="1"/>
</dbReference>
<gene>
    <name evidence="10" type="ordered locus">Theco_1452</name>
</gene>
<dbReference type="InterPro" id="IPR001678">
    <property type="entry name" value="MeTrfase_RsmB-F_NOP2_dom"/>
</dbReference>
<keyword evidence="2" id="KW-0963">Cytoplasm</keyword>
<dbReference type="PANTHER" id="PTHR22807">
    <property type="entry name" value="NOP2 YEAST -RELATED NOL1/NOP2/FMU SUN DOMAIN-CONTAINING"/>
    <property type="match status" value="1"/>
</dbReference>
<evidence type="ECO:0000256" key="1">
    <source>
        <dbReference type="ARBA" id="ARBA00007494"/>
    </source>
</evidence>
<dbReference type="RefSeq" id="WP_015254362.1">
    <property type="nucleotide sequence ID" value="NC_019897.1"/>
</dbReference>
<accession>L0ECT1</accession>
<keyword evidence="11" id="KW-1185">Reference proteome</keyword>
<feature type="binding site" evidence="7">
    <location>
        <begin position="113"/>
        <end position="119"/>
    </location>
    <ligand>
        <name>S-adenosyl-L-methionine</name>
        <dbReference type="ChEBI" id="CHEBI:59789"/>
    </ligand>
</feature>
<dbReference type="Pfam" id="PF01189">
    <property type="entry name" value="Methyltr_RsmB-F"/>
    <property type="match status" value="1"/>
</dbReference>
<evidence type="ECO:0000313" key="11">
    <source>
        <dbReference type="Proteomes" id="UP000010795"/>
    </source>
</evidence>
<dbReference type="OrthoDB" id="9810297at2"/>
<dbReference type="InterPro" id="IPR031341">
    <property type="entry name" value="Methyltr_RsmF_N"/>
</dbReference>
<dbReference type="PRINTS" id="PR02008">
    <property type="entry name" value="RCMTFAMILY"/>
</dbReference>
<dbReference type="GO" id="GO:0008173">
    <property type="term" value="F:RNA methyltransferase activity"/>
    <property type="evidence" value="ECO:0007669"/>
    <property type="project" value="InterPro"/>
</dbReference>
<protein>
    <submittedName>
        <fullName evidence="10">tRNA/rRNA cytosine-C5-methylase</fullName>
    </submittedName>
</protein>
<feature type="binding site" evidence="7">
    <location>
        <position position="182"/>
    </location>
    <ligand>
        <name>S-adenosyl-L-methionine</name>
        <dbReference type="ChEBI" id="CHEBI:59789"/>
    </ligand>
</feature>
<dbReference type="AlphaFoldDB" id="L0ECT1"/>
<keyword evidence="6 7" id="KW-0694">RNA-binding</keyword>
<name>L0ECT1_THECK</name>
<evidence type="ECO:0000256" key="6">
    <source>
        <dbReference type="ARBA" id="ARBA00022884"/>
    </source>
</evidence>
<dbReference type="CDD" id="cd21147">
    <property type="entry name" value="RsmF_methylt_CTD1"/>
    <property type="match status" value="1"/>
</dbReference>
<dbReference type="STRING" id="717605.Theco_1452"/>
<keyword evidence="3 7" id="KW-0489">Methyltransferase</keyword>
<comment type="caution">
    <text evidence="7">Lacks conserved residue(s) required for the propagation of feature annotation.</text>
</comment>
<dbReference type="Proteomes" id="UP000010795">
    <property type="component" value="Chromosome"/>
</dbReference>
<evidence type="ECO:0000256" key="8">
    <source>
        <dbReference type="SAM" id="MobiDB-lite"/>
    </source>
</evidence>
<dbReference type="Pfam" id="PF17125">
    <property type="entry name" value="Methyltr_RsmF_N"/>
    <property type="match status" value="1"/>
</dbReference>
<keyword evidence="4 7" id="KW-0808">Transferase</keyword>
<dbReference type="Gene3D" id="3.40.50.150">
    <property type="entry name" value="Vaccinia Virus protein VP39"/>
    <property type="match status" value="1"/>
</dbReference>
<dbReference type="GO" id="GO:0001510">
    <property type="term" value="P:RNA methylation"/>
    <property type="evidence" value="ECO:0007669"/>
    <property type="project" value="InterPro"/>
</dbReference>
<dbReference type="InterPro" id="IPR018314">
    <property type="entry name" value="RsmB/NOL1/NOP2-like_CS"/>
</dbReference>
<dbReference type="Gene3D" id="2.30.130.60">
    <property type="match status" value="1"/>
</dbReference>
<dbReference type="InterPro" id="IPR027391">
    <property type="entry name" value="Nol1_Nop2_Fmu_2"/>
</dbReference>
<comment type="similarity">
    <text evidence="1 7">Belongs to the class I-like SAM-binding methyltransferase superfamily. RsmB/NOP family.</text>
</comment>
<dbReference type="GO" id="GO:0003723">
    <property type="term" value="F:RNA binding"/>
    <property type="evidence" value="ECO:0007669"/>
    <property type="project" value="UniProtKB-UniRule"/>
</dbReference>
<dbReference type="Pfam" id="PF13636">
    <property type="entry name" value="Methyltranf_PUA"/>
    <property type="match status" value="1"/>
</dbReference>
<dbReference type="PROSITE" id="PS01153">
    <property type="entry name" value="NOL1_NOP2_SUN"/>
    <property type="match status" value="1"/>
</dbReference>
<dbReference type="KEGG" id="tco:Theco_1452"/>
<dbReference type="EMBL" id="CP003255">
    <property type="protein sequence ID" value="AGA57607.1"/>
    <property type="molecule type" value="Genomic_DNA"/>
</dbReference>
<evidence type="ECO:0000256" key="7">
    <source>
        <dbReference type="PROSITE-ProRule" id="PRU01023"/>
    </source>
</evidence>
<dbReference type="HOGENOM" id="CLU_005316_6_1_9"/>
<evidence type="ECO:0000313" key="10">
    <source>
        <dbReference type="EMBL" id="AGA57607.1"/>
    </source>
</evidence>
<evidence type="ECO:0000256" key="5">
    <source>
        <dbReference type="ARBA" id="ARBA00022691"/>
    </source>
</evidence>
<dbReference type="CDD" id="cd02440">
    <property type="entry name" value="AdoMet_MTases"/>
    <property type="match status" value="1"/>
</dbReference>
<evidence type="ECO:0000256" key="3">
    <source>
        <dbReference type="ARBA" id="ARBA00022603"/>
    </source>
</evidence>
<dbReference type="eggNOG" id="COG0144">
    <property type="taxonomic scope" value="Bacteria"/>
</dbReference>
<dbReference type="InterPro" id="IPR049560">
    <property type="entry name" value="MeTrfase_RsmB-F_NOP2_cat"/>
</dbReference>
<feature type="active site" description="Nucleophile" evidence="7">
    <location>
        <position position="235"/>
    </location>
</feature>
<dbReference type="eggNOG" id="COG3270">
    <property type="taxonomic scope" value="Bacteria"/>
</dbReference>
<organism evidence="10 11">
    <name type="scientific">Thermobacillus composti (strain DSM 18247 / JCM 13945 / KWC4)</name>
    <dbReference type="NCBI Taxonomy" id="717605"/>
    <lineage>
        <taxon>Bacteria</taxon>
        <taxon>Bacillati</taxon>
        <taxon>Bacillota</taxon>
        <taxon>Bacilli</taxon>
        <taxon>Bacillales</taxon>
        <taxon>Paenibacillaceae</taxon>
        <taxon>Thermobacillus</taxon>
    </lineage>
</organism>
<dbReference type="PANTHER" id="PTHR22807:SF30">
    <property type="entry name" value="28S RRNA (CYTOSINE(4447)-C(5))-METHYLTRANSFERASE-RELATED"/>
    <property type="match status" value="1"/>
</dbReference>
<feature type="domain" description="SAM-dependent MTase RsmB/NOP-type" evidence="9">
    <location>
        <begin position="24"/>
        <end position="312"/>
    </location>
</feature>
<feature type="binding site" evidence="7">
    <location>
        <position position="137"/>
    </location>
    <ligand>
        <name>S-adenosyl-L-methionine</name>
        <dbReference type="ChEBI" id="CHEBI:59789"/>
    </ligand>
</feature>
<evidence type="ECO:0000256" key="4">
    <source>
        <dbReference type="ARBA" id="ARBA00022679"/>
    </source>
</evidence>